<sequence>MAQDLAGSTLVEGGGNGNGWIEFEEPGAEGYFMDGYFIFILFLQSVSLSRKAVSSTAWYFLLLFARDL</sequence>
<reference evidence="2" key="1">
    <citation type="journal article" date="2017" name="Nat. Ecol. Evol.">
        <title>Genome expansion and lineage-specific genetic innovations in the forest pathogenic fungi Armillaria.</title>
        <authorList>
            <person name="Sipos G."/>
            <person name="Prasanna A.N."/>
            <person name="Walter M.C."/>
            <person name="O'Connor E."/>
            <person name="Balint B."/>
            <person name="Krizsan K."/>
            <person name="Kiss B."/>
            <person name="Hess J."/>
            <person name="Varga T."/>
            <person name="Slot J."/>
            <person name="Riley R."/>
            <person name="Boka B."/>
            <person name="Rigling D."/>
            <person name="Barry K."/>
            <person name="Lee J."/>
            <person name="Mihaltcheva S."/>
            <person name="LaButti K."/>
            <person name="Lipzen A."/>
            <person name="Waldron R."/>
            <person name="Moloney N.M."/>
            <person name="Sperisen C."/>
            <person name="Kredics L."/>
            <person name="Vagvoelgyi C."/>
            <person name="Patrignani A."/>
            <person name="Fitzpatrick D."/>
            <person name="Nagy I."/>
            <person name="Doyle S."/>
            <person name="Anderson J.B."/>
            <person name="Grigoriev I.V."/>
            <person name="Gueldener U."/>
            <person name="Muensterkoetter M."/>
            <person name="Nagy L.G."/>
        </authorList>
    </citation>
    <scope>NUCLEOTIDE SEQUENCE [LARGE SCALE GENOMIC DNA]</scope>
    <source>
        <strain evidence="2">Ar21-2</strain>
    </source>
</reference>
<keyword evidence="2" id="KW-1185">Reference proteome</keyword>
<evidence type="ECO:0000313" key="1">
    <source>
        <dbReference type="EMBL" id="PBK98085.1"/>
    </source>
</evidence>
<evidence type="ECO:0000313" key="2">
    <source>
        <dbReference type="Proteomes" id="UP000217790"/>
    </source>
</evidence>
<accession>A0A2H3DS98</accession>
<dbReference type="EMBL" id="KZ293648">
    <property type="protein sequence ID" value="PBK98085.1"/>
    <property type="molecule type" value="Genomic_DNA"/>
</dbReference>
<protein>
    <submittedName>
        <fullName evidence="1">Uncharacterized protein</fullName>
    </submittedName>
</protein>
<name>A0A2H3DS98_ARMGA</name>
<organism evidence="1 2">
    <name type="scientific">Armillaria gallica</name>
    <name type="common">Bulbous honey fungus</name>
    <name type="synonym">Armillaria bulbosa</name>
    <dbReference type="NCBI Taxonomy" id="47427"/>
    <lineage>
        <taxon>Eukaryota</taxon>
        <taxon>Fungi</taxon>
        <taxon>Dikarya</taxon>
        <taxon>Basidiomycota</taxon>
        <taxon>Agaricomycotina</taxon>
        <taxon>Agaricomycetes</taxon>
        <taxon>Agaricomycetidae</taxon>
        <taxon>Agaricales</taxon>
        <taxon>Marasmiineae</taxon>
        <taxon>Physalacriaceae</taxon>
        <taxon>Armillaria</taxon>
    </lineage>
</organism>
<dbReference type="AlphaFoldDB" id="A0A2H3DS98"/>
<dbReference type="InParanoid" id="A0A2H3DS98"/>
<proteinExistence type="predicted"/>
<gene>
    <name evidence="1" type="ORF">ARMGADRAFT_567599</name>
</gene>
<dbReference type="Proteomes" id="UP000217790">
    <property type="component" value="Unassembled WGS sequence"/>
</dbReference>